<feature type="compositionally biased region" description="Low complexity" evidence="1">
    <location>
        <begin position="1013"/>
        <end position="1034"/>
    </location>
</feature>
<reference evidence="3" key="1">
    <citation type="submission" date="2022-08" db="EMBL/GenBank/DDBJ databases">
        <title>A Global Phylogenomic Analysis of the Shiitake Genus Lentinula.</title>
        <authorList>
            <consortium name="DOE Joint Genome Institute"/>
            <person name="Sierra-Patev S."/>
            <person name="Min B."/>
            <person name="Naranjo-Ortiz M."/>
            <person name="Looney B."/>
            <person name="Konkel Z."/>
            <person name="Slot J.C."/>
            <person name="Sakamoto Y."/>
            <person name="Steenwyk J.L."/>
            <person name="Rokas A."/>
            <person name="Carro J."/>
            <person name="Camarero S."/>
            <person name="Ferreira P."/>
            <person name="Molpeceres G."/>
            <person name="Ruiz-Duenas F.J."/>
            <person name="Serrano A."/>
            <person name="Henrissat B."/>
            <person name="Drula E."/>
            <person name="Hughes K.W."/>
            <person name="Mata J.L."/>
            <person name="Ishikawa N.K."/>
            <person name="Vargas-Isla R."/>
            <person name="Ushijima S."/>
            <person name="Smith C.A."/>
            <person name="Ahrendt S."/>
            <person name="Andreopoulos W."/>
            <person name="He G."/>
            <person name="Labutti K."/>
            <person name="Lipzen A."/>
            <person name="Ng V."/>
            <person name="Riley R."/>
            <person name="Sandor L."/>
            <person name="Barry K."/>
            <person name="Martinez A.T."/>
            <person name="Xiao Y."/>
            <person name="Gibbons J.G."/>
            <person name="Terashima K."/>
            <person name="Grigoriev I.V."/>
            <person name="Hibbett D.S."/>
        </authorList>
    </citation>
    <scope>NUCLEOTIDE SEQUENCE</scope>
    <source>
        <strain evidence="3">RHP3577 ss4</strain>
    </source>
</reference>
<comment type="caution">
    <text evidence="3">The sequence shown here is derived from an EMBL/GenBank/DDBJ whole genome shotgun (WGS) entry which is preliminary data.</text>
</comment>
<dbReference type="EMBL" id="JANVFT010000025">
    <property type="protein sequence ID" value="KAJ4496898.1"/>
    <property type="molecule type" value="Genomic_DNA"/>
</dbReference>
<evidence type="ECO:0000313" key="4">
    <source>
        <dbReference type="Proteomes" id="UP001150217"/>
    </source>
</evidence>
<feature type="compositionally biased region" description="Basic and acidic residues" evidence="1">
    <location>
        <begin position="899"/>
        <end position="912"/>
    </location>
</feature>
<feature type="region of interest" description="Disordered" evidence="1">
    <location>
        <begin position="604"/>
        <end position="626"/>
    </location>
</feature>
<evidence type="ECO:0000256" key="2">
    <source>
        <dbReference type="SAM" id="Phobius"/>
    </source>
</evidence>
<feature type="transmembrane region" description="Helical" evidence="2">
    <location>
        <begin position="411"/>
        <end position="435"/>
    </location>
</feature>
<evidence type="ECO:0000313" key="3">
    <source>
        <dbReference type="EMBL" id="KAJ4496898.1"/>
    </source>
</evidence>
<accession>A0ABQ8VKE9</accession>
<protein>
    <submittedName>
        <fullName evidence="3">Uncharacterized protein</fullName>
    </submittedName>
</protein>
<feature type="region of interest" description="Disordered" evidence="1">
    <location>
        <begin position="101"/>
        <end position="165"/>
    </location>
</feature>
<feature type="region of interest" description="Disordered" evidence="1">
    <location>
        <begin position="998"/>
        <end position="1034"/>
    </location>
</feature>
<keyword evidence="2" id="KW-0812">Transmembrane</keyword>
<feature type="compositionally biased region" description="Acidic residues" evidence="1">
    <location>
        <begin position="820"/>
        <end position="838"/>
    </location>
</feature>
<sequence length="1060" mass="119527">MKLRRSARQAMKLLTQRFPLLKDIQLNPAEVDTLAPRHIQLHQVGLLRHLTQHENLQNTDPEFNVLELSLKASFAGYDDVDFEAIEDLTAERLEDLPALATPSRLNPWQNSEAEDLDRDEDDAEREEEDTDGTSGEEWSTHAEQKKSASSPIDTPAREKFHTLRPANLSSKEWKAERKRQYNAWWQGQKHARVVEVHTVQDGFDVPRDSRISKPAWMGLRASADMRSSIQLALTQGASQVAQTILEGITRIPYVPHLAVAVCDLSSRMFLFRSQLTPNILEDILPKVNAAIPHFVQSITHAFSEDNMQNNSRGDHWFSIAGHDRNNRQRPEATKFQKNNHLAITRAFNPGQIFHTLTFPAIAQRYQDSVDYMKAKFGIHAMFGLFFNFCLNSPRKGVPRVFCRPHVDWKNTAFGVCMIFVFGIALELPPGVFLFYPSSLFLHFNVDLEHLPIFTTKNGEKPTSNNSTPLYSCNCHSHDQNSAWARAEGRGSMVWFNQASMFQTSELGINTLREAREAGMDTNCDAKFSSATATDQLRHFSRKAKPKNTGDESDGEEMGDNNSEEEPEDSHVAQVLRNITQKGKGSSTLARKAVVASIKASSASSSKLSKAKEETNRTKSGLLATTPVQEAEAHTQFKVMSLSIYPVGTYLVEEGYFPRQKPTKVYRDLTSLVDIGCAQIATISQPIVFDRKDTYEEVTDRLRALCPLVMEYANSRFMYRKKSNPEYPKHDSDPAHAYLPEIILCKKDRTYGMLPLTGPSSFFPDGEMLWRIATKHGSANTNALTREPISKGRLSLFQEAIQKGKQMNLLPITAFYTLEENTELSTENEEEEEEEEEVTDGSKEVEENTSDEDQKDYQEDKETEVEVEEIVNKGAVSGNSEEEEELVEGALRPPFTQKRLRSESEPSGQDERPSKKRKGNGLRSYSGSSSEPQTEEAEEDTTNTPKPRSRAFLRQTGSPHMRSILRNADRARKFFGVTVDEVEDDLGFRTDYSSDREYASNLFEKPTSSTPQVNTSAATASTSQASTSTSNPSNSMAAFLTYYKPPLSDKSRERLDPWKQV</sequence>
<keyword evidence="2" id="KW-0472">Membrane</keyword>
<feature type="region of interest" description="Disordered" evidence="1">
    <location>
        <begin position="820"/>
        <end position="963"/>
    </location>
</feature>
<organism evidence="3 4">
    <name type="scientific">Lentinula lateritia</name>
    <dbReference type="NCBI Taxonomy" id="40482"/>
    <lineage>
        <taxon>Eukaryota</taxon>
        <taxon>Fungi</taxon>
        <taxon>Dikarya</taxon>
        <taxon>Basidiomycota</taxon>
        <taxon>Agaricomycotina</taxon>
        <taxon>Agaricomycetes</taxon>
        <taxon>Agaricomycetidae</taxon>
        <taxon>Agaricales</taxon>
        <taxon>Marasmiineae</taxon>
        <taxon>Omphalotaceae</taxon>
        <taxon>Lentinula</taxon>
    </lineage>
</organism>
<feature type="region of interest" description="Disordered" evidence="1">
    <location>
        <begin position="534"/>
        <end position="570"/>
    </location>
</feature>
<proteinExistence type="predicted"/>
<keyword evidence="4" id="KW-1185">Reference proteome</keyword>
<dbReference type="Proteomes" id="UP001150217">
    <property type="component" value="Unassembled WGS sequence"/>
</dbReference>
<gene>
    <name evidence="3" type="ORF">C8R41DRAFT_866011</name>
</gene>
<feature type="compositionally biased region" description="Acidic residues" evidence="1">
    <location>
        <begin position="550"/>
        <end position="567"/>
    </location>
</feature>
<evidence type="ECO:0000256" key="1">
    <source>
        <dbReference type="SAM" id="MobiDB-lite"/>
    </source>
</evidence>
<feature type="compositionally biased region" description="Acidic residues" evidence="1">
    <location>
        <begin position="112"/>
        <end position="131"/>
    </location>
</feature>
<keyword evidence="2" id="KW-1133">Transmembrane helix</keyword>
<name>A0ABQ8VKE9_9AGAR</name>
<feature type="compositionally biased region" description="Polar residues" evidence="1">
    <location>
        <begin position="922"/>
        <end position="931"/>
    </location>
</feature>